<accession>A0ABU4LWL8</accession>
<feature type="transmembrane region" description="Helical" evidence="1">
    <location>
        <begin position="12"/>
        <end position="42"/>
    </location>
</feature>
<gene>
    <name evidence="2" type="ORF">PV666_18640</name>
</gene>
<dbReference type="EMBL" id="JARAWP010000010">
    <property type="protein sequence ID" value="MDX3019896.1"/>
    <property type="molecule type" value="Genomic_DNA"/>
</dbReference>
<evidence type="ECO:0000313" key="3">
    <source>
        <dbReference type="Proteomes" id="UP001272987"/>
    </source>
</evidence>
<dbReference type="RefSeq" id="WP_319166496.1">
    <property type="nucleotide sequence ID" value="NZ_JARAWP010000010.1"/>
</dbReference>
<proteinExistence type="predicted"/>
<evidence type="ECO:0000256" key="1">
    <source>
        <dbReference type="SAM" id="Phobius"/>
    </source>
</evidence>
<reference evidence="2 3" key="1">
    <citation type="journal article" date="2023" name="Microb. Genom.">
        <title>Mesoterricola silvestris gen. nov., sp. nov., Mesoterricola sediminis sp. nov., Geothrix oryzae sp. nov., Geothrix edaphica sp. nov., Geothrix rubra sp. nov., and Geothrix limicola sp. nov., six novel members of Acidobacteriota isolated from soils.</title>
        <authorList>
            <person name="Weisberg A.J."/>
            <person name="Pearce E."/>
            <person name="Kramer C.G."/>
            <person name="Chang J.H."/>
            <person name="Clarke C.R."/>
        </authorList>
    </citation>
    <scope>NUCLEOTIDE SEQUENCE [LARGE SCALE GENOMIC DNA]</scope>
    <source>
        <strain evidence="2 3">NB05-1H</strain>
    </source>
</reference>
<keyword evidence="1" id="KW-0472">Membrane</keyword>
<dbReference type="Proteomes" id="UP001272987">
    <property type="component" value="Unassembled WGS sequence"/>
</dbReference>
<sequence length="81" mass="9066">MIAEAIDTLITLGWWMVGWIAVLAAAVTVVLFAGTLLGTWAVRGAWRHVIRPSWAYGRVFAARRIRRSTSRTAPHDYREAA</sequence>
<comment type="caution">
    <text evidence="2">The sequence shown here is derived from an EMBL/GenBank/DDBJ whole genome shotgun (WGS) entry which is preliminary data.</text>
</comment>
<keyword evidence="3" id="KW-1185">Reference proteome</keyword>
<keyword evidence="1" id="KW-0812">Transmembrane</keyword>
<protein>
    <submittedName>
        <fullName evidence="2">Uncharacterized protein</fullName>
    </submittedName>
</protein>
<evidence type="ECO:0000313" key="2">
    <source>
        <dbReference type="EMBL" id="MDX3019896.1"/>
    </source>
</evidence>
<name>A0ABU4LWL8_9ACTN</name>
<keyword evidence="1" id="KW-1133">Transmembrane helix</keyword>
<organism evidence="2 3">
    <name type="scientific">Streptomyces acidiscabies</name>
    <dbReference type="NCBI Taxonomy" id="42234"/>
    <lineage>
        <taxon>Bacteria</taxon>
        <taxon>Bacillati</taxon>
        <taxon>Actinomycetota</taxon>
        <taxon>Actinomycetes</taxon>
        <taxon>Kitasatosporales</taxon>
        <taxon>Streptomycetaceae</taxon>
        <taxon>Streptomyces</taxon>
    </lineage>
</organism>